<name>A0A8I1Y458_BRAEL</name>
<organism evidence="1 2">
    <name type="scientific">Bradyrhizobium elkanii</name>
    <dbReference type="NCBI Taxonomy" id="29448"/>
    <lineage>
        <taxon>Bacteria</taxon>
        <taxon>Pseudomonadati</taxon>
        <taxon>Pseudomonadota</taxon>
        <taxon>Alphaproteobacteria</taxon>
        <taxon>Hyphomicrobiales</taxon>
        <taxon>Nitrobacteraceae</taxon>
        <taxon>Bradyrhizobium</taxon>
    </lineage>
</organism>
<dbReference type="Proteomes" id="UP000673383">
    <property type="component" value="Unassembled WGS sequence"/>
</dbReference>
<dbReference type="EMBL" id="JAFICZ010000001">
    <property type="protein sequence ID" value="MBP1294259.1"/>
    <property type="molecule type" value="Genomic_DNA"/>
</dbReference>
<dbReference type="RefSeq" id="WP_209944260.1">
    <property type="nucleotide sequence ID" value="NZ_JAFICZ010000001.1"/>
</dbReference>
<protein>
    <recommendedName>
        <fullName evidence="3">DUF2934 domain-containing protein</fullName>
    </recommendedName>
</protein>
<evidence type="ECO:0008006" key="3">
    <source>
        <dbReference type="Google" id="ProtNLM"/>
    </source>
</evidence>
<dbReference type="AlphaFoldDB" id="A0A8I1Y458"/>
<proteinExistence type="predicted"/>
<evidence type="ECO:0000313" key="2">
    <source>
        <dbReference type="Proteomes" id="UP000673383"/>
    </source>
</evidence>
<dbReference type="Pfam" id="PF11154">
    <property type="entry name" value="DUF2934"/>
    <property type="match status" value="1"/>
</dbReference>
<gene>
    <name evidence="1" type="ORF">JOH49_004012</name>
</gene>
<accession>A0A8I1Y458</accession>
<reference evidence="1" key="1">
    <citation type="submission" date="2021-02" db="EMBL/GenBank/DDBJ databases">
        <title>Genomic Encyclopedia of Type Strains, Phase IV (KMG-V): Genome sequencing to study the core and pangenomes of soil and plant-associated prokaryotes.</title>
        <authorList>
            <person name="Whitman W."/>
        </authorList>
    </citation>
    <scope>NUCLEOTIDE SEQUENCE</scope>
    <source>
        <strain evidence="1">USDA 406</strain>
    </source>
</reference>
<sequence>MSDLSEEKVRKRAYELWKGAGEPRGKMDTFWYEAEKQLLAERSTQGELPPGMTDNLPV</sequence>
<dbReference type="InterPro" id="IPR021327">
    <property type="entry name" value="DUF2934"/>
</dbReference>
<evidence type="ECO:0000313" key="1">
    <source>
        <dbReference type="EMBL" id="MBP1294259.1"/>
    </source>
</evidence>
<comment type="caution">
    <text evidence="1">The sequence shown here is derived from an EMBL/GenBank/DDBJ whole genome shotgun (WGS) entry which is preliminary data.</text>
</comment>